<name>A0ABS2PCM4_9BACL</name>
<keyword evidence="3" id="KW-1185">Reference proteome</keyword>
<proteinExistence type="predicted"/>
<feature type="domain" description="AB hydrolase-1" evidence="1">
    <location>
        <begin position="16"/>
        <end position="237"/>
    </location>
</feature>
<accession>A0ABS2PCM4</accession>
<organism evidence="2 3">
    <name type="scientific">Geomicrobium sediminis</name>
    <dbReference type="NCBI Taxonomy" id="1347788"/>
    <lineage>
        <taxon>Bacteria</taxon>
        <taxon>Bacillati</taxon>
        <taxon>Bacillota</taxon>
        <taxon>Bacilli</taxon>
        <taxon>Bacillales</taxon>
        <taxon>Geomicrobium</taxon>
    </lineage>
</organism>
<dbReference type="PANTHER" id="PTHR43433:SF5">
    <property type="entry name" value="AB HYDROLASE-1 DOMAIN-CONTAINING PROTEIN"/>
    <property type="match status" value="1"/>
</dbReference>
<dbReference type="Gene3D" id="3.40.50.1820">
    <property type="entry name" value="alpha/beta hydrolase"/>
    <property type="match status" value="1"/>
</dbReference>
<dbReference type="PRINTS" id="PR00111">
    <property type="entry name" value="ABHYDROLASE"/>
</dbReference>
<dbReference type="PANTHER" id="PTHR43433">
    <property type="entry name" value="HYDROLASE, ALPHA/BETA FOLD FAMILY PROTEIN"/>
    <property type="match status" value="1"/>
</dbReference>
<dbReference type="InterPro" id="IPR050471">
    <property type="entry name" value="AB_hydrolase"/>
</dbReference>
<protein>
    <submittedName>
        <fullName evidence="2">Pimeloyl-ACP methyl ester carboxylesterase</fullName>
    </submittedName>
</protein>
<gene>
    <name evidence="2" type="ORF">JOD17_002180</name>
</gene>
<dbReference type="InterPro" id="IPR029058">
    <property type="entry name" value="AB_hydrolase_fold"/>
</dbReference>
<sequence>MKDVQLYYEVYGEGEPIIFTHGASWDHQQWRPQVGHLSQWYKVIVWDVRGHGKSSLPAGKVDSEDLVKDLVDLIEYLDIGRVHLCGLSMGGHISLQAAIHNPERVKSLILIGTPYTNTYNWYEKLFVPINRFSSRFIPMSLLARIQARTLSTFNKDNKVYIQSVVSAMSLNDWVRLWAAISRMESGDQLAEVKCPTLILQGDHDHMIKRQQADLAHQLANARLITIKDAHHATNLDNATDVNEAIIMHLKSREWTTKVEDDSISEE</sequence>
<evidence type="ECO:0000313" key="3">
    <source>
        <dbReference type="Proteomes" id="UP000741863"/>
    </source>
</evidence>
<dbReference type="Proteomes" id="UP000741863">
    <property type="component" value="Unassembled WGS sequence"/>
</dbReference>
<dbReference type="InterPro" id="IPR000073">
    <property type="entry name" value="AB_hydrolase_1"/>
</dbReference>
<dbReference type="SUPFAM" id="SSF53474">
    <property type="entry name" value="alpha/beta-Hydrolases"/>
    <property type="match status" value="1"/>
</dbReference>
<evidence type="ECO:0000259" key="1">
    <source>
        <dbReference type="Pfam" id="PF00561"/>
    </source>
</evidence>
<dbReference type="Pfam" id="PF00561">
    <property type="entry name" value="Abhydrolase_1"/>
    <property type="match status" value="1"/>
</dbReference>
<evidence type="ECO:0000313" key="2">
    <source>
        <dbReference type="EMBL" id="MBM7633086.1"/>
    </source>
</evidence>
<dbReference type="EMBL" id="JAFBEC010000006">
    <property type="protein sequence ID" value="MBM7633086.1"/>
    <property type="molecule type" value="Genomic_DNA"/>
</dbReference>
<reference evidence="2 3" key="1">
    <citation type="submission" date="2021-01" db="EMBL/GenBank/DDBJ databases">
        <title>Genomic Encyclopedia of Type Strains, Phase IV (KMG-IV): sequencing the most valuable type-strain genomes for metagenomic binning, comparative biology and taxonomic classification.</title>
        <authorList>
            <person name="Goeker M."/>
        </authorList>
    </citation>
    <scope>NUCLEOTIDE SEQUENCE [LARGE SCALE GENOMIC DNA]</scope>
    <source>
        <strain evidence="2 3">DSM 25540</strain>
    </source>
</reference>
<comment type="caution">
    <text evidence="2">The sequence shown here is derived from an EMBL/GenBank/DDBJ whole genome shotgun (WGS) entry which is preliminary data.</text>
</comment>